<evidence type="ECO:0000313" key="7">
    <source>
        <dbReference type="EMBL" id="UUX52183.1"/>
    </source>
</evidence>
<proteinExistence type="predicted"/>
<dbReference type="CDD" id="cd14485">
    <property type="entry name" value="mltA_like_LT_A"/>
    <property type="match status" value="1"/>
</dbReference>
<dbReference type="GO" id="GO:0071555">
    <property type="term" value="P:cell wall organization"/>
    <property type="evidence" value="ECO:0007669"/>
    <property type="project" value="UniProtKB-KW"/>
</dbReference>
<dbReference type="InterPro" id="IPR005300">
    <property type="entry name" value="MltA_B"/>
</dbReference>
<accession>A0A9J7AXQ3</accession>
<dbReference type="GO" id="GO:0009253">
    <property type="term" value="P:peptidoglycan catabolic process"/>
    <property type="evidence" value="ECO:0007669"/>
    <property type="project" value="TreeGrafter"/>
</dbReference>
<evidence type="ECO:0000256" key="5">
    <source>
        <dbReference type="ARBA" id="ARBA00030918"/>
    </source>
</evidence>
<dbReference type="Pfam" id="PF06725">
    <property type="entry name" value="3D"/>
    <property type="match status" value="1"/>
</dbReference>
<dbReference type="Gene3D" id="2.40.240.50">
    <property type="entry name" value="Barwin-like endoglucanases"/>
    <property type="match status" value="1"/>
</dbReference>
<dbReference type="SMART" id="SM00925">
    <property type="entry name" value="MltA"/>
    <property type="match status" value="1"/>
</dbReference>
<dbReference type="InterPro" id="IPR026044">
    <property type="entry name" value="MltA"/>
</dbReference>
<reference evidence="7" key="1">
    <citation type="submission" date="2022-08" db="EMBL/GenBank/DDBJ databases">
        <title>Nisaea acidiphila sp. nov., isolated from a marine algal debris and emended description of the genus Nisaea Urios et al. 2008.</title>
        <authorList>
            <person name="Kwon K."/>
        </authorList>
    </citation>
    <scope>NUCLEOTIDE SEQUENCE</scope>
    <source>
        <strain evidence="7">MEBiC11861</strain>
    </source>
</reference>
<dbReference type="EMBL" id="CP102480">
    <property type="protein sequence ID" value="UUX52183.1"/>
    <property type="molecule type" value="Genomic_DNA"/>
</dbReference>
<evidence type="ECO:0000256" key="1">
    <source>
        <dbReference type="ARBA" id="ARBA00001420"/>
    </source>
</evidence>
<gene>
    <name evidence="7" type="ORF">NUH88_10880</name>
</gene>
<dbReference type="CDD" id="cd14668">
    <property type="entry name" value="mlta_B"/>
    <property type="match status" value="1"/>
</dbReference>
<evidence type="ECO:0000313" key="8">
    <source>
        <dbReference type="Proteomes" id="UP001060336"/>
    </source>
</evidence>
<keyword evidence="8" id="KW-1185">Reference proteome</keyword>
<feature type="domain" description="Lytic transglycosylase MltA" evidence="6">
    <location>
        <begin position="130"/>
        <end position="287"/>
    </location>
</feature>
<dbReference type="AlphaFoldDB" id="A0A9J7AXQ3"/>
<keyword evidence="3" id="KW-0456">Lyase</keyword>
<dbReference type="PIRSF" id="PIRSF019422">
    <property type="entry name" value="MltA"/>
    <property type="match status" value="1"/>
</dbReference>
<dbReference type="GO" id="GO:0019867">
    <property type="term" value="C:outer membrane"/>
    <property type="evidence" value="ECO:0007669"/>
    <property type="project" value="InterPro"/>
</dbReference>
<dbReference type="InterPro" id="IPR036908">
    <property type="entry name" value="RlpA-like_sf"/>
</dbReference>
<evidence type="ECO:0000256" key="3">
    <source>
        <dbReference type="ARBA" id="ARBA00023239"/>
    </source>
</evidence>
<protein>
    <recommendedName>
        <fullName evidence="2">peptidoglycan lytic exotransglycosylase</fullName>
        <ecNumber evidence="2">4.2.2.n1</ecNumber>
    </recommendedName>
    <alternativeName>
        <fullName evidence="5">Murein hydrolase A</fullName>
    </alternativeName>
</protein>
<dbReference type="Pfam" id="PF03562">
    <property type="entry name" value="MltA"/>
    <property type="match status" value="1"/>
</dbReference>
<dbReference type="Proteomes" id="UP001060336">
    <property type="component" value="Chromosome"/>
</dbReference>
<evidence type="ECO:0000256" key="4">
    <source>
        <dbReference type="ARBA" id="ARBA00023316"/>
    </source>
</evidence>
<dbReference type="RefSeq" id="WP_257772117.1">
    <property type="nucleotide sequence ID" value="NZ_CP102480.1"/>
</dbReference>
<sequence>MSARTLWLLIFFVLAGCTPEQPPEPAAPEQVSYEKVALSSLPGWSEDRLQEALPALKRSCGKMRRQSDSSTVAPAEIGGTVADWRGACDALSRLSDSSGDTAVRAFLGDWFDAYAVKPGPGLFTGYYEPELNGALQPRQGFETPLLARPDDLVLVNLGDWRSGLRGERIAGRLRSGRLVPYESRAEIESGALGQAAQPLVWLDDPIDAFFLHIQGSGRIRLEDGRILRVGYDGHNGHIYYPIGRYLVESGEIDKDAISLQTIRAWLKANPAQMHGVMNRNPSYIFFRAIDGEGPIGAQGVALTAGRSLAVDRRYIPLGAPVWLDIDYPDESGKPLKRLVVAQDTGGAIKGAVRGDVFWGHGASAAEKAGPMAAEGRYFVLLPKNLDIALRQ</sequence>
<comment type="catalytic activity">
    <reaction evidence="1">
        <text>Exolytic cleavage of the (1-&gt;4)-beta-glycosidic linkage between N-acetylmuramic acid (MurNAc) and N-acetylglucosamine (GlcNAc) residues in peptidoglycan, from either the reducing or the non-reducing ends of the peptidoglycan chains, with concomitant formation of a 1,6-anhydrobond in the MurNAc residue.</text>
        <dbReference type="EC" id="4.2.2.n1"/>
    </reaction>
</comment>
<dbReference type="SUPFAM" id="SSF50685">
    <property type="entry name" value="Barwin-like endoglucanases"/>
    <property type="match status" value="1"/>
</dbReference>
<dbReference type="Gene3D" id="2.40.40.10">
    <property type="entry name" value="RlpA-like domain"/>
    <property type="match status" value="1"/>
</dbReference>
<dbReference type="GO" id="GO:0009254">
    <property type="term" value="P:peptidoglycan turnover"/>
    <property type="evidence" value="ECO:0007669"/>
    <property type="project" value="InterPro"/>
</dbReference>
<name>A0A9J7AXQ3_9PROT</name>
<evidence type="ECO:0000256" key="2">
    <source>
        <dbReference type="ARBA" id="ARBA00012587"/>
    </source>
</evidence>
<dbReference type="KEGG" id="naci:NUH88_10880"/>
<keyword evidence="4" id="KW-0961">Cell wall biogenesis/degradation</keyword>
<dbReference type="PROSITE" id="PS51257">
    <property type="entry name" value="PROKAR_LIPOPROTEIN"/>
    <property type="match status" value="1"/>
</dbReference>
<dbReference type="GO" id="GO:0004553">
    <property type="term" value="F:hydrolase activity, hydrolyzing O-glycosyl compounds"/>
    <property type="evidence" value="ECO:0007669"/>
    <property type="project" value="InterPro"/>
</dbReference>
<dbReference type="PANTHER" id="PTHR30124:SF0">
    <property type="entry name" value="MEMBRANE-BOUND LYTIC MUREIN TRANSGLYCOSYLASE A"/>
    <property type="match status" value="1"/>
</dbReference>
<evidence type="ECO:0000259" key="6">
    <source>
        <dbReference type="SMART" id="SM00925"/>
    </source>
</evidence>
<dbReference type="GO" id="GO:0008933">
    <property type="term" value="F:peptidoglycan lytic transglycosylase activity"/>
    <property type="evidence" value="ECO:0007669"/>
    <property type="project" value="TreeGrafter"/>
</dbReference>
<dbReference type="InterPro" id="IPR010611">
    <property type="entry name" value="3D_dom"/>
</dbReference>
<organism evidence="7 8">
    <name type="scientific">Nisaea acidiphila</name>
    <dbReference type="NCBI Taxonomy" id="1862145"/>
    <lineage>
        <taxon>Bacteria</taxon>
        <taxon>Pseudomonadati</taxon>
        <taxon>Pseudomonadota</taxon>
        <taxon>Alphaproteobacteria</taxon>
        <taxon>Rhodospirillales</taxon>
        <taxon>Thalassobaculaceae</taxon>
        <taxon>Nisaea</taxon>
    </lineage>
</organism>
<dbReference type="PANTHER" id="PTHR30124">
    <property type="entry name" value="MEMBRANE-BOUND LYTIC MUREIN TRANSGLYCOSYLASE A"/>
    <property type="match status" value="1"/>
</dbReference>
<dbReference type="EC" id="4.2.2.n1" evidence="2"/>